<dbReference type="EMBL" id="AABEMN010000016">
    <property type="protein sequence ID" value="EAG9520327.1"/>
    <property type="molecule type" value="Genomic_DNA"/>
</dbReference>
<reference evidence="80 91" key="7">
    <citation type="submission" date="2019-04" db="EMBL/GenBank/DDBJ databases">
        <authorList>
            <consortium name="GenomeTrakr network: Whole genome sequencing for foodborne pathogen traceback"/>
        </authorList>
    </citation>
    <scope>NUCLEOTIDE SEQUENCE [LARGE SCALE GENOMIC DNA]</scope>
    <source>
        <strain evidence="27 101">CFSAN004300</strain>
        <strain evidence="28 91">CFSAN072474</strain>
        <strain evidence="40 72">FLAG-55987</strain>
        <strain evidence="35 80">PHLUSALM00088</strain>
    </source>
</reference>
<dbReference type="EMBL" id="AABEKY010000005">
    <property type="protein sequence ID" value="EAG9387969.1"/>
    <property type="molecule type" value="Genomic_DNA"/>
</dbReference>
<dbReference type="Proteomes" id="UP000544530">
    <property type="component" value="Unassembled WGS sequence"/>
</dbReference>
<evidence type="ECO:0000313" key="17">
    <source>
        <dbReference type="EMBL" id="EAE4940730.1"/>
    </source>
</evidence>
<dbReference type="GO" id="GO:0071973">
    <property type="term" value="P:bacterial-type flagellum-dependent cell motility"/>
    <property type="evidence" value="ECO:0007669"/>
    <property type="project" value="InterPro"/>
</dbReference>
<evidence type="ECO:0000313" key="33">
    <source>
        <dbReference type="EMBL" id="EAH4372038.1"/>
    </source>
</evidence>
<evidence type="ECO:0000313" key="89">
    <source>
        <dbReference type="Proteomes" id="UP000481141"/>
    </source>
</evidence>
<evidence type="ECO:0000313" key="78">
    <source>
        <dbReference type="Proteomes" id="UP000398321"/>
    </source>
</evidence>
<reference evidence="44 86" key="9">
    <citation type="submission" date="2019-08" db="EMBL/GenBank/DDBJ databases">
        <authorList>
            <person name="Ashton P.M."/>
            <person name="Dallman T."/>
            <person name="Nair S."/>
            <person name="De Pinna E."/>
            <person name="Peters T."/>
            <person name="Grant K."/>
        </authorList>
    </citation>
    <scope>NUCLEOTIDE SEQUENCE [LARGE SCALE GENOMIC DNA]</scope>
    <source>
        <strain evidence="30 96">282333</strain>
        <strain evidence="31 95">282352</strain>
        <strain evidence="29 100">289003</strain>
        <strain evidence="44 86">788324</strain>
        <strain evidence="17">RL15000286</strain>
    </source>
</reference>
<evidence type="ECO:0000313" key="62">
    <source>
        <dbReference type="Proteomes" id="UP000322220"/>
    </source>
</evidence>
<evidence type="ECO:0000313" key="107">
    <source>
        <dbReference type="Proteomes" id="UP000844415"/>
    </source>
</evidence>
<dbReference type="Proteomes" id="UP000423131">
    <property type="component" value="Unassembled WGS sequence"/>
</dbReference>
<dbReference type="RefSeq" id="WP_003724447.1">
    <property type="nucleotide sequence ID" value="NC_021824.1"/>
</dbReference>
<evidence type="ECO:0000313" key="30">
    <source>
        <dbReference type="EMBL" id="EAH2281081.1"/>
    </source>
</evidence>
<dbReference type="Proteomes" id="UP000336166">
    <property type="component" value="Unassembled WGS sequence"/>
</dbReference>
<dbReference type="Proteomes" id="UP000853596">
    <property type="component" value="Unassembled WGS sequence"/>
</dbReference>
<dbReference type="Proteomes" id="UP000540417">
    <property type="component" value="Unassembled WGS sequence"/>
</dbReference>
<evidence type="ECO:0000313" key="75">
    <source>
        <dbReference type="Proteomes" id="UP000376505"/>
    </source>
</evidence>
<evidence type="ECO:0000313" key="64">
    <source>
        <dbReference type="Proteomes" id="UP000336166"/>
    </source>
</evidence>
<dbReference type="EMBL" id="AALAQH010000001">
    <property type="protein sequence ID" value="ECX6923595.1"/>
    <property type="molecule type" value="Genomic_DNA"/>
</dbReference>
<dbReference type="Proteomes" id="UP000398321">
    <property type="component" value="Unassembled WGS sequence"/>
</dbReference>
<evidence type="ECO:0000313" key="45">
    <source>
        <dbReference type="EMBL" id="EDP8513484.1"/>
    </source>
</evidence>
<dbReference type="Proteomes" id="UP000548278">
    <property type="component" value="Unassembled WGS sequence"/>
</dbReference>
<dbReference type="Proteomes" id="UP000368512">
    <property type="component" value="Unassembled WGS sequence"/>
</dbReference>
<evidence type="ECO:0000313" key="82">
    <source>
        <dbReference type="Proteomes" id="UP000427828"/>
    </source>
</evidence>
<evidence type="ECO:0000313" key="46">
    <source>
        <dbReference type="EMBL" id="HAA8053354.1"/>
    </source>
</evidence>
<evidence type="ECO:0000313" key="72">
    <source>
        <dbReference type="Proteomes" id="UP000364988"/>
    </source>
</evidence>
<evidence type="ECO:0000313" key="7">
    <source>
        <dbReference type="EMBL" id="EAC5549317.1"/>
    </source>
</evidence>
<dbReference type="EMBL" id="AABBAW010000001">
    <property type="protein sequence ID" value="EAG2514082.1"/>
    <property type="molecule type" value="Genomic_DNA"/>
</dbReference>
<evidence type="ECO:0000313" key="87">
    <source>
        <dbReference type="Proteomes" id="UP000478682"/>
    </source>
</evidence>
<evidence type="ECO:0000313" key="71">
    <source>
        <dbReference type="Proteomes" id="UP000358545"/>
    </source>
</evidence>
<evidence type="ECO:0000313" key="85">
    <source>
        <dbReference type="Proteomes" id="UP000467347"/>
    </source>
</evidence>
<dbReference type="Proteomes" id="UP000841146">
    <property type="component" value="Unassembled WGS sequence"/>
</dbReference>
<dbReference type="EMBL" id="AABCVX010000001">
    <property type="protein sequence ID" value="EAG6168011.1"/>
    <property type="molecule type" value="Genomic_DNA"/>
</dbReference>
<evidence type="ECO:0000313" key="9">
    <source>
        <dbReference type="EMBL" id="EAC7479304.1"/>
    </source>
</evidence>
<evidence type="ECO:0000313" key="100">
    <source>
        <dbReference type="Proteomes" id="UP000546397"/>
    </source>
</evidence>
<comment type="similarity">
    <text evidence="2 4">Belongs to the FliE family.</text>
</comment>
<evidence type="ECO:0000313" key="73">
    <source>
        <dbReference type="Proteomes" id="UP000365297"/>
    </source>
</evidence>
<reference evidence="65 68" key="5">
    <citation type="submission" date="2018-06" db="EMBL/GenBank/DDBJ databases">
        <authorList>
            <consortium name="GenomeTrakr: Next Generation Sequencing Network for Food Pathogen Tracability"/>
        </authorList>
    </citation>
    <scope>NUCLEOTIDE SEQUENCE [LARGE SCALE GENOMIC DNA]</scope>
    <source>
        <strain evidence="23 102">10B02965A-1</strain>
        <strain evidence="9 74">CFSAN008042</strain>
        <strain evidence="25 94">CFSAN063727</strain>
        <strain evidence="42 83">CFSAN102901</strain>
        <strain evidence="15 76">FDA00006494</strain>
        <strain evidence="7 73">FDA00007096</strain>
        <strain evidence="11 79">FDA00008584</strain>
        <strain evidence="21">FDA00011243</strain>
        <strain evidence="8 63">FDA00013332</strain>
        <strain evidence="14 67">FDA00013853</strain>
        <strain evidence="36 81">FDA00014336</strain>
        <strain evidence="38 77">FDA00014370</strain>
        <strain evidence="37 78">FDA00014392</strain>
        <strain evidence="45">FDA00015054</strain>
        <strain evidence="24 97">FDA1005580-S054-001</strain>
        <strain evidence="88">FDA1090798-S029-001</strain>
        <strain evidence="89">FDA956581-098-004</strain>
        <strain evidence="22 92">FDA960927-006-004</strain>
        <strain evidence="26 103">FLAG-38921</strain>
        <strain evidence="39 82">FLAG-51482A</strain>
        <strain evidence="20 65">FLAG-54356</strain>
        <strain evidence="13 75">FSIS31901579</strain>
        <strain evidence="32 93">LS1344</strain>
        <strain evidence="33 98">LS1419</strain>
        <strain evidence="43 85">OSF101448</strain>
        <strain evidence="12 68">VA-WGS-00405</strain>
    </source>
</reference>
<gene>
    <name evidence="4 18" type="primary">fliE</name>
    <name evidence="59" type="synonym">flie</name>
    <name evidence="18" type="ORF">A8L61_05615</name>
    <name evidence="27" type="ORF">AB917_06890</name>
    <name evidence="6" type="ORF">ABZ57_02055</name>
    <name evidence="58" type="ORF">AJL21_10765</name>
    <name evidence="57" type="ORF">AJL21_15780</name>
    <name evidence="15" type="ORF">ART25_00415</name>
    <name evidence="7" type="ORF">ARY78_02595</name>
    <name evidence="22" type="ORF">B1N52_02830</name>
    <name evidence="21" type="ORF">B1S26_02895</name>
    <name evidence="23" type="ORF">B5K54_08525</name>
    <name evidence="19" type="ORF">BB997_01255</name>
    <name evidence="39" type="ORF">BCZ19_02860</name>
    <name evidence="20" type="ORF">BCZ21_01900</name>
    <name evidence="25" type="ORF">CA369_03005</name>
    <name evidence="24" type="ORF">CAV64_00050</name>
    <name evidence="28" type="ORF">CW845_10775</name>
    <name evidence="30" type="ORF">D4920_03260</name>
    <name evidence="29" type="ORF">D4B11_11140</name>
    <name evidence="31" type="ORF">D5N24_00570</name>
    <name evidence="34" type="ORF">D7104_01840</name>
    <name evidence="55" type="ORF">DCK61_02500</name>
    <name evidence="26" type="ORF">DCT16_01255</name>
    <name evidence="9" type="ORF">DQ70_01230</name>
    <name evidence="8" type="ORF">DU018_11210</name>
    <name evidence="59" type="ORF">DYZ80_00513</name>
    <name evidence="17" type="ORF">E1W56_01535</name>
    <name evidence="32" type="ORF">E5F58_02860</name>
    <name evidence="33" type="ORF">E5H26_04875</name>
    <name evidence="14" type="ORF">EX365_02640</name>
    <name evidence="13" type="ORF">EXZ73_13075</name>
    <name evidence="40" type="ORF">F6436_15055</name>
    <name evidence="41" type="ORF">F6515_09395</name>
    <name evidence="35" type="ORF">FA835_10265</name>
    <name evidence="37" type="ORF">FLQ97_09040</name>
    <name evidence="36" type="ORF">FLR03_14140</name>
    <name evidence="38" type="ORF">FNX40_12395</name>
    <name evidence="44" type="ORF">FV747_06390</name>
    <name evidence="60" type="ORF">FZW98_00050</name>
    <name evidence="45" type="ORF">G3O21_000884</name>
    <name evidence="46" type="ORF">GHH22_09310</name>
    <name evidence="52" type="ORF">GI949_07275</name>
    <name evidence="47" type="ORF">GIH49_08640</name>
    <name evidence="43" type="ORF">GJW51_02415</name>
    <name evidence="42" type="ORF">GQG13_01445</name>
    <name evidence="48" type="ORF">GYR60_01915</name>
    <name evidence="49" type="ORF">GYS09_05135</name>
    <name evidence="50" type="ORF">GYX23_12520</name>
    <name evidence="51" type="ORF">GYY14_01895</name>
    <name evidence="53" type="ORF">HQN34_000384</name>
    <name evidence="56" type="ORF">HZJ64_01770</name>
    <name evidence="54" type="ORF">IP987_002321</name>
    <name evidence="10" type="ORF">KV70_06795</name>
    <name evidence="11" type="ORF">QD52_02635</name>
    <name evidence="12" type="ORF">UI29_02660</name>
    <name evidence="16" type="ORF">Y261_13075</name>
</gene>
<evidence type="ECO:0000313" key="18">
    <source>
        <dbReference type="EMBL" id="EAG0866757.1"/>
    </source>
</evidence>
<evidence type="ECO:0000313" key="10">
    <source>
        <dbReference type="EMBL" id="EAC9039907.1"/>
    </source>
</evidence>
<dbReference type="EMBL" id="AAAREG010000013">
    <property type="protein sequence ID" value="EAE2355283.1"/>
    <property type="molecule type" value="Genomic_DNA"/>
</dbReference>
<evidence type="ECO:0000313" key="106">
    <source>
        <dbReference type="Proteomes" id="UP000843775"/>
    </source>
</evidence>
<evidence type="ECO:0000313" key="37">
    <source>
        <dbReference type="EMBL" id="ECB9513882.1"/>
    </source>
</evidence>
<evidence type="ECO:0000313" key="48">
    <source>
        <dbReference type="EMBL" id="HAB8397260.1"/>
    </source>
</evidence>
<evidence type="ECO:0000313" key="81">
    <source>
        <dbReference type="Proteomes" id="UP000423131"/>
    </source>
</evidence>
<dbReference type="InterPro" id="IPR001624">
    <property type="entry name" value="FliE"/>
</dbReference>
<evidence type="ECO:0000313" key="76">
    <source>
        <dbReference type="Proteomes" id="UP000379076"/>
    </source>
</evidence>
<dbReference type="Proteomes" id="UP000455569">
    <property type="component" value="Unassembled WGS sequence"/>
</dbReference>
<dbReference type="EMBL" id="AANEHK010000004">
    <property type="protein sequence ID" value="EDO0985629.1"/>
    <property type="molecule type" value="Genomic_DNA"/>
</dbReference>
<dbReference type="PANTHER" id="PTHR34653">
    <property type="match status" value="1"/>
</dbReference>
<dbReference type="EMBL" id="AABGVJ010000001">
    <property type="protein sequence ID" value="EAH4372038.1"/>
    <property type="molecule type" value="Genomic_DNA"/>
</dbReference>
<dbReference type="EMBL" id="AAAQQZ010000001">
    <property type="protein sequence ID" value="EAE1337385.1"/>
    <property type="molecule type" value="Genomic_DNA"/>
</dbReference>
<evidence type="ECO:0000313" key="57">
    <source>
        <dbReference type="EMBL" id="OET47940.1"/>
    </source>
</evidence>
<dbReference type="Proteomes" id="UP000566721">
    <property type="component" value="Unassembled WGS sequence"/>
</dbReference>
<dbReference type="EMBL" id="AAAIXK010000001">
    <property type="protein sequence ID" value="EAC5549317.1"/>
    <property type="molecule type" value="Genomic_DNA"/>
</dbReference>
<dbReference type="EMBL" id="AAHZFY010000018">
    <property type="protein sequence ID" value="ECB9513882.1"/>
    <property type="molecule type" value="Genomic_DNA"/>
</dbReference>
<evidence type="ECO:0000313" key="80">
    <source>
        <dbReference type="Proteomes" id="UP000410967"/>
    </source>
</evidence>
<dbReference type="EMBL" id="AAAIKW010000001">
    <property type="protein sequence ID" value="EAC4551262.1"/>
    <property type="molecule type" value="Genomic_DNA"/>
</dbReference>
<dbReference type="OMA" id="AMESINT"/>
<dbReference type="Proteomes" id="UP000339309">
    <property type="component" value="Unassembled WGS sequence"/>
</dbReference>
<dbReference type="Proteomes" id="UP000527632">
    <property type="component" value="Unassembled WGS sequence"/>
</dbReference>
<dbReference type="EMBL" id="DAAIHR010000001">
    <property type="protein sequence ID" value="HAB8397260.1"/>
    <property type="molecule type" value="Genomic_DNA"/>
</dbReference>
<dbReference type="SMR" id="A0A0B8RG15"/>
<evidence type="ECO:0000313" key="60">
    <source>
        <dbReference type="EMBL" id="TYU55960.1"/>
    </source>
</evidence>
<dbReference type="Proteomes" id="UP000344343">
    <property type="component" value="Unassembled WGS sequence"/>
</dbReference>
<feature type="compositionally biased region" description="Polar residues" evidence="5">
    <location>
        <begin position="23"/>
        <end position="56"/>
    </location>
</feature>
<dbReference type="Proteomes" id="UP000460224">
    <property type="component" value="Unassembled WGS sequence"/>
</dbReference>
<evidence type="ECO:0000313" key="23">
    <source>
        <dbReference type="EMBL" id="EAG2997334.1"/>
    </source>
</evidence>
<evidence type="ECO:0000313" key="67">
    <source>
        <dbReference type="Proteomes" id="UP000344343"/>
    </source>
</evidence>
<protein>
    <recommendedName>
        <fullName evidence="4">Flagellar hook-basal body complex protein FliE</fullName>
    </recommendedName>
</protein>
<dbReference type="GeneID" id="93234169"/>
<dbReference type="EMBL" id="AAAJWF010000001">
    <property type="protein sequence ID" value="EAC7479304.1"/>
    <property type="molecule type" value="Genomic_DNA"/>
</dbReference>
<dbReference type="Proteomes" id="UP000549379">
    <property type="component" value="Unassembled WGS sequence"/>
</dbReference>
<evidence type="ECO:0000313" key="19">
    <source>
        <dbReference type="EMBL" id="EAG1892231.1"/>
    </source>
</evidence>
<evidence type="ECO:0000313" key="68">
    <source>
        <dbReference type="Proteomes" id="UP000345329"/>
    </source>
</evidence>
<evidence type="ECO:0000313" key="79">
    <source>
        <dbReference type="Proteomes" id="UP000403352"/>
    </source>
</evidence>
<dbReference type="Proteomes" id="UP000364988">
    <property type="component" value="Unassembled WGS sequence"/>
</dbReference>
<dbReference type="KEGG" id="lmv:Y193_12170"/>
<evidence type="ECO:0000313" key="21">
    <source>
        <dbReference type="EMBL" id="EAG2244346.1"/>
    </source>
</evidence>
<accession>A0A0B8RG15</accession>
<evidence type="ECO:0000313" key="86">
    <source>
        <dbReference type="Proteomes" id="UP000467536"/>
    </source>
</evidence>
<evidence type="ECO:0000256" key="3">
    <source>
        <dbReference type="ARBA" id="ARBA00023143"/>
    </source>
</evidence>
<evidence type="ECO:0000313" key="8">
    <source>
        <dbReference type="EMBL" id="EAC6548920.1"/>
    </source>
</evidence>
<dbReference type="Proteomes" id="UP000337746">
    <property type="component" value="Unassembled WGS sequence"/>
</dbReference>
<dbReference type="Proteomes" id="UP000350032">
    <property type="component" value="Unassembled WGS sequence"/>
</dbReference>
<evidence type="ECO:0000313" key="93">
    <source>
        <dbReference type="Proteomes" id="UP000527632"/>
    </source>
</evidence>
<comment type="caution">
    <text evidence="18">The sequence shown here is derived from an EMBL/GenBank/DDBJ whole genome shotgun (WGS) entry which is preliminary data.</text>
</comment>
<name>A0A0B8RG15_LISMN</name>
<dbReference type="EMBL" id="AABBZO010000002">
    <property type="protein sequence ID" value="EAG4461246.1"/>
    <property type="molecule type" value="Genomic_DNA"/>
</dbReference>
<dbReference type="EMBL" id="AAANYR010000001">
    <property type="protein sequence ID" value="EAD5785456.1"/>
    <property type="molecule type" value="Genomic_DNA"/>
</dbReference>
<dbReference type="EMBL" id="AALEDS010000024">
    <property type="protein sequence ID" value="ECY6545629.1"/>
    <property type="molecule type" value="Genomic_DNA"/>
</dbReference>
<dbReference type="Proteomes" id="UP000844415">
    <property type="component" value="Unassembled WGS sequence"/>
</dbReference>
<evidence type="ECO:0000313" key="108">
    <source>
        <dbReference type="Proteomes" id="UP000852906"/>
    </source>
</evidence>
<evidence type="ECO:0000313" key="61">
    <source>
        <dbReference type="Proteomes" id="UP000272537"/>
    </source>
</evidence>
<dbReference type="HAMAP" id="MF_00724">
    <property type="entry name" value="FliE"/>
    <property type="match status" value="1"/>
</dbReference>
<keyword evidence="3 4" id="KW-0975">Bacterial flagellum</keyword>
<evidence type="ECO:0000313" key="26">
    <source>
        <dbReference type="EMBL" id="EAG6168011.1"/>
    </source>
</evidence>
<evidence type="ECO:0000256" key="5">
    <source>
        <dbReference type="SAM" id="MobiDB-lite"/>
    </source>
</evidence>
<dbReference type="Proteomes" id="UP000393182">
    <property type="component" value="Unassembled WGS sequence"/>
</dbReference>
<dbReference type="Proteomes" id="UP000322220">
    <property type="component" value="Unassembled WGS sequence"/>
</dbReference>
<dbReference type="Proteomes" id="UP000331186">
    <property type="component" value="Unassembled WGS sequence"/>
</dbReference>
<evidence type="ECO:0000313" key="101">
    <source>
        <dbReference type="Proteomes" id="UP000548278"/>
    </source>
</evidence>
<evidence type="ECO:0000313" key="20">
    <source>
        <dbReference type="EMBL" id="EAG2085997.1"/>
    </source>
</evidence>
<evidence type="ECO:0000313" key="39">
    <source>
        <dbReference type="EMBL" id="ECX6923595.1"/>
    </source>
</evidence>
<evidence type="ECO:0000313" key="47">
    <source>
        <dbReference type="EMBL" id="HAA9722199.1"/>
    </source>
</evidence>
<evidence type="ECO:0000313" key="91">
    <source>
        <dbReference type="Proteomes" id="UP000522199"/>
    </source>
</evidence>
<dbReference type="EMBL" id="DAAJFY010000001">
    <property type="protein sequence ID" value="HAC0274114.1"/>
    <property type="molecule type" value="Genomic_DNA"/>
</dbReference>
<evidence type="ECO:0000313" key="34">
    <source>
        <dbReference type="EMBL" id="EAK8896433.1"/>
    </source>
</evidence>
<dbReference type="EMBL" id="VTIK01000001">
    <property type="protein sequence ID" value="TYU55960.1"/>
    <property type="molecule type" value="Genomic_DNA"/>
</dbReference>
<evidence type="ECO:0000313" key="74">
    <source>
        <dbReference type="Proteomes" id="UP000368512"/>
    </source>
</evidence>
<evidence type="ECO:0000313" key="98">
    <source>
        <dbReference type="Proteomes" id="UP000540417"/>
    </source>
</evidence>
<evidence type="ECO:0000313" key="88">
    <source>
        <dbReference type="Proteomes" id="UP000478704"/>
    </source>
</evidence>
<dbReference type="EMBL" id="DAAJCS010000009">
    <property type="protein sequence ID" value="HAC0013813.1"/>
    <property type="molecule type" value="Genomic_DNA"/>
</dbReference>
<evidence type="ECO:0000313" key="14">
    <source>
        <dbReference type="EMBL" id="EAD5785456.1"/>
    </source>
</evidence>
<evidence type="ECO:0000313" key="16">
    <source>
        <dbReference type="EMBL" id="EAE2355283.1"/>
    </source>
</evidence>
<dbReference type="EMBL" id="AABAGT010000006">
    <property type="protein sequence ID" value="EAG0866757.1"/>
    <property type="molecule type" value="Genomic_DNA"/>
</dbReference>
<evidence type="ECO:0000313" key="38">
    <source>
        <dbReference type="EMBL" id="ECC1557601.1"/>
    </source>
</evidence>
<dbReference type="EMBL" id="AAAMZD010000001">
    <property type="protein sequence ID" value="EAD3791673.1"/>
    <property type="molecule type" value="Genomic_DNA"/>
</dbReference>
<dbReference type="Proteomes" id="UP000481141">
    <property type="component" value="Unassembled WGS sequence"/>
</dbReference>
<dbReference type="Proteomes" id="UP000467536">
    <property type="component" value="Unassembled WGS sequence"/>
</dbReference>
<evidence type="ECO:0000313" key="63">
    <source>
        <dbReference type="Proteomes" id="UP000331186"/>
    </source>
</evidence>
<reference evidence="59 61" key="2">
    <citation type="journal article" date="2018" name="BMC Genomics">
        <title>Genes significantly associated with lineage II food isolates of Listeria monocytogenes.</title>
        <authorList>
            <person name="Pirone-Davies C."/>
            <person name="Chen Y."/>
            <person name="Pightling A."/>
            <person name="Ryan G."/>
            <person name="Wang Y."/>
            <person name="Yao K."/>
            <person name="Hoffmann M."/>
            <person name="Allard M.W."/>
        </authorList>
    </citation>
    <scope>NUCLEOTIDE SEQUENCE [LARGE SCALE GENOMIC DNA]</scope>
    <source>
        <strain evidence="59 61">PNUSAL000550</strain>
    </source>
</reference>
<comment type="subcellular location">
    <subcellularLocation>
        <location evidence="1 4">Bacterial flagellum basal body</location>
    </subcellularLocation>
</comment>
<dbReference type="EMBL" id="AABAYG010000001">
    <property type="protein sequence ID" value="EAG2244346.1"/>
    <property type="molecule type" value="Genomic_DNA"/>
</dbReference>
<sequence>MAIESINAASVLPKVTLGETAKTDNATGAGNTFTQMLDSMSDTQSNAQTSVSNLLTTGEGNASDVLIQMKKAESEMKTAAVIRDNVIESYKQLLNMQV</sequence>
<evidence type="ECO:0000313" key="31">
    <source>
        <dbReference type="EMBL" id="EAH3292877.1"/>
    </source>
</evidence>
<dbReference type="EMBL" id="AAANYN010000024">
    <property type="protein sequence ID" value="EAD5775227.1"/>
    <property type="molecule type" value="Genomic_DNA"/>
</dbReference>
<evidence type="ECO:0000313" key="90">
    <source>
        <dbReference type="Proteomes" id="UP000489121"/>
    </source>
</evidence>
<reference evidence="60 62" key="8">
    <citation type="submission" date="2019-08" db="EMBL/GenBank/DDBJ databases">
        <title>Soil Listeria distribution.</title>
        <authorList>
            <person name="Liao J."/>
        </authorList>
    </citation>
    <scope>NUCLEOTIDE SEQUENCE [LARGE SCALE GENOMIC DNA]</scope>
    <source>
        <strain evidence="60 62">IN-RH-2-BL1</strain>
    </source>
</reference>
<dbReference type="EMBL" id="DAAEEB010000005">
    <property type="protein sequence ID" value="HAA8053354.1"/>
    <property type="molecule type" value="Genomic_DNA"/>
</dbReference>
<keyword evidence="18" id="KW-0969">Cilium</keyword>
<dbReference type="Pfam" id="PF02049">
    <property type="entry name" value="FliE"/>
    <property type="match status" value="1"/>
</dbReference>
<dbReference type="Proteomes" id="UP000842809">
    <property type="component" value="Unassembled WGS sequence"/>
</dbReference>
<dbReference type="EMBL" id="AAALRN010000001">
    <property type="protein sequence ID" value="EAD1183975.1"/>
    <property type="molecule type" value="Genomic_DNA"/>
</dbReference>
<evidence type="ECO:0000313" key="29">
    <source>
        <dbReference type="EMBL" id="EAG9520327.1"/>
    </source>
</evidence>
<feature type="region of interest" description="Disordered" evidence="5">
    <location>
        <begin position="22"/>
        <end position="56"/>
    </location>
</feature>
<evidence type="ECO:0000313" key="24">
    <source>
        <dbReference type="EMBL" id="EAG4329644.1"/>
    </source>
</evidence>
<evidence type="ECO:0000313" key="53">
    <source>
        <dbReference type="EMBL" id="HAJ9592218.1"/>
    </source>
</evidence>
<dbReference type="EMBL" id="MJTJ01000023">
    <property type="protein sequence ID" value="OET47940.1"/>
    <property type="molecule type" value="Genomic_DNA"/>
</dbReference>
<dbReference type="EMBL" id="AAIAJJ010000005">
    <property type="protein sequence ID" value="ECC1557601.1"/>
    <property type="molecule type" value="Genomic_DNA"/>
</dbReference>
<dbReference type="EMBL" id="AAAJKI010000030">
    <property type="protein sequence ID" value="EAC6548920.1"/>
    <property type="molecule type" value="Genomic_DNA"/>
</dbReference>
<evidence type="ECO:0000313" key="35">
    <source>
        <dbReference type="EMBL" id="EAK9317490.1"/>
    </source>
</evidence>
<dbReference type="Proteomes" id="UP000844471">
    <property type="component" value="Unassembled WGS sequence"/>
</dbReference>
<dbReference type="Proteomes" id="UP000546397">
    <property type="component" value="Unassembled WGS sequence"/>
</dbReference>
<evidence type="ECO:0000256" key="2">
    <source>
        <dbReference type="ARBA" id="ARBA00009272"/>
    </source>
</evidence>
<reference evidence="55 84" key="4">
    <citation type="submission" date="2018-04" db="EMBL/GenBank/DDBJ databases">
        <title>Genome Analysis of a Prevalent Clone of Listeria monocytogenes Sequence Type 87 in China.</title>
        <authorList>
            <person name="Wang Y."/>
        </authorList>
    </citation>
    <scope>NUCLEOTIDE SEQUENCE [LARGE SCALE GENOMIC DNA]</scope>
    <source>
        <strain evidence="55 84">ICDC_LM1523</strain>
    </source>
</reference>
<evidence type="ECO:0000313" key="103">
    <source>
        <dbReference type="Proteomes" id="UP000566721"/>
    </source>
</evidence>
<dbReference type="Proteomes" id="UP000403352">
    <property type="component" value="Unassembled WGS sequence"/>
</dbReference>
<evidence type="ECO:0000313" key="13">
    <source>
        <dbReference type="EMBL" id="EAD5775227.1"/>
    </source>
</evidence>
<dbReference type="PRINTS" id="PR01006">
    <property type="entry name" value="FLGHOOKFLIE"/>
</dbReference>
<dbReference type="EMBL" id="AACKDQ010000022">
    <property type="protein sequence ID" value="EAK9317490.1"/>
    <property type="molecule type" value="Genomic_DNA"/>
</dbReference>
<dbReference type="Proteomes" id="UP000410967">
    <property type="component" value="Unassembled WGS sequence"/>
</dbReference>
<dbReference type="EMBL" id="AANDSR010000001">
    <property type="protein sequence ID" value="EDN9835516.1"/>
    <property type="molecule type" value="Genomic_DNA"/>
</dbReference>
<dbReference type="Proteomes" id="UP000354255">
    <property type="component" value="Unassembled WGS sequence"/>
</dbReference>
<dbReference type="Proteomes" id="UP000852906">
    <property type="component" value="Unassembled WGS sequence"/>
</dbReference>
<reference evidence="57 108" key="1">
    <citation type="submission" date="2016-09" db="EMBL/GenBank/DDBJ databases">
        <title>100K Listeria isolates.</title>
        <authorList>
            <person name="Chen P."/>
            <person name="Weimer B.C."/>
            <person name="Kong N."/>
            <person name="Huang B."/>
        </authorList>
    </citation>
    <scope>NUCLEOTIDE SEQUENCE [LARGE SCALE GENOMIC DNA]</scope>
    <source>
        <strain evidence="57 108">BCW_2383</strain>
    </source>
</reference>
<dbReference type="Proteomes" id="UP000843503">
    <property type="component" value="Unassembled WGS sequence"/>
</dbReference>
<evidence type="ECO:0000313" key="6">
    <source>
        <dbReference type="EMBL" id="EAC4551262.1"/>
    </source>
</evidence>
<evidence type="ECO:0000313" key="50">
    <source>
        <dbReference type="EMBL" id="HAC0013813.1"/>
    </source>
</evidence>
<evidence type="ECO:0000313" key="49">
    <source>
        <dbReference type="EMBL" id="HAB8556676.1"/>
    </source>
</evidence>
<dbReference type="Proteomes" id="UP000530452">
    <property type="component" value="Unassembled WGS sequence"/>
</dbReference>
<dbReference type="EMBL" id="AABATR010000001">
    <property type="protein sequence ID" value="EAG1892231.1"/>
    <property type="molecule type" value="Genomic_DNA"/>
</dbReference>
<evidence type="ECO:0000313" key="41">
    <source>
        <dbReference type="EMBL" id="ECY9783211.1"/>
    </source>
</evidence>
<dbReference type="Proteomes" id="UP000478682">
    <property type="component" value="Unassembled WGS sequence"/>
</dbReference>
<dbReference type="EMBL" id="AANPAU010000002">
    <property type="protein sequence ID" value="EDP8513484.1"/>
    <property type="molecule type" value="Genomic_DNA"/>
</dbReference>
<dbReference type="KEGG" id="lmok:CQ02_03830"/>
<evidence type="ECO:0000256" key="4">
    <source>
        <dbReference type="HAMAP-Rule" id="MF_00724"/>
    </source>
</evidence>
<dbReference type="Proteomes" id="UP000528151">
    <property type="component" value="Unassembled WGS sequence"/>
</dbReference>
<dbReference type="EMBL" id="AAASLB010000001">
    <property type="protein sequence ID" value="EAE4940730.1"/>
    <property type="molecule type" value="Genomic_DNA"/>
</dbReference>
<evidence type="ECO:0000313" key="42">
    <source>
        <dbReference type="EMBL" id="EDN7713783.1"/>
    </source>
</evidence>
<reference evidence="46" key="10">
    <citation type="submission" date="2019-10" db="EMBL/GenBank/DDBJ databases">
        <authorList>
            <consortium name="NCBI Pathogen Detection Project"/>
        </authorList>
    </citation>
    <scope>NUCLEOTIDE SEQUENCE</scope>
    <source>
        <strain evidence="46">09CEB371LM</strain>
        <strain evidence="53">2017-325981-023-01</strain>
        <strain evidence="49">CFIAFB20100120</strain>
        <strain evidence="48">CFIAFB20130012</strain>
        <strain evidence="51">CFIAFB20170037</strain>
        <strain evidence="50">CFIAFB20170045</strain>
        <strain evidence="52">DMG1500109</strain>
        <strain evidence="47">HPB3501</strain>
        <strain evidence="54">SFBRL218_S4</strain>
    </source>
</reference>
<evidence type="ECO:0000313" key="77">
    <source>
        <dbReference type="Proteomes" id="UP000389283"/>
    </source>
</evidence>
<evidence type="ECO:0000313" key="94">
    <source>
        <dbReference type="Proteomes" id="UP000528151"/>
    </source>
</evidence>
<evidence type="ECO:0000313" key="54">
    <source>
        <dbReference type="EMBL" id="HAO5923106.1"/>
    </source>
</evidence>
<evidence type="ECO:0000313" key="44">
    <source>
        <dbReference type="EMBL" id="EDO0985629.1"/>
    </source>
</evidence>
<dbReference type="Proteomes" id="UP000522199">
    <property type="component" value="Unassembled WGS sequence"/>
</dbReference>
<evidence type="ECO:0000313" key="25">
    <source>
        <dbReference type="EMBL" id="EAG4461246.1"/>
    </source>
</evidence>
<dbReference type="EMBL" id="AAAKQF010000003">
    <property type="protein sequence ID" value="EAC9039907.1"/>
    <property type="molecule type" value="Genomic_DNA"/>
</dbReference>
<dbReference type="EMBL" id="JACAVN010000001">
    <property type="protein sequence ID" value="NYA00544.1"/>
    <property type="molecule type" value="Genomic_DNA"/>
</dbReference>
<evidence type="ECO:0000313" key="36">
    <source>
        <dbReference type="EMBL" id="ECB9474809.1"/>
    </source>
</evidence>
<evidence type="ECO:0000313" key="105">
    <source>
        <dbReference type="Proteomes" id="UP000841146"/>
    </source>
</evidence>
<evidence type="ECO:0000313" key="15">
    <source>
        <dbReference type="EMBL" id="EAE1337385.1"/>
    </source>
</evidence>
<evidence type="ECO:0000256" key="1">
    <source>
        <dbReference type="ARBA" id="ARBA00004117"/>
    </source>
</evidence>
<evidence type="ECO:0000313" key="95">
    <source>
        <dbReference type="Proteomes" id="UP000530452"/>
    </source>
</evidence>
<evidence type="ECO:0000313" key="43">
    <source>
        <dbReference type="EMBL" id="EDN9835516.1"/>
    </source>
</evidence>
<evidence type="ECO:0000313" key="27">
    <source>
        <dbReference type="EMBL" id="EAG6990312.1"/>
    </source>
</evidence>
<evidence type="ECO:0000313" key="97">
    <source>
        <dbReference type="Proteomes" id="UP000540117"/>
    </source>
</evidence>
<dbReference type="EMBL" id="AACJYH010000001">
    <property type="protein sequence ID" value="EAK8896433.1"/>
    <property type="molecule type" value="Genomic_DNA"/>
</dbReference>
<dbReference type="EMBL" id="DAAIJL010000003">
    <property type="protein sequence ID" value="HAB8556676.1"/>
    <property type="molecule type" value="Genomic_DNA"/>
</dbReference>
<evidence type="ECO:0000313" key="56">
    <source>
        <dbReference type="EMBL" id="NYA00544.1"/>
    </source>
</evidence>
<dbReference type="EMBL" id="AABFVG010000002">
    <property type="protein sequence ID" value="EAH2281081.1"/>
    <property type="molecule type" value="Genomic_DNA"/>
</dbReference>
<dbReference type="Proteomes" id="UP000376505">
    <property type="component" value="Unassembled WGS sequence"/>
</dbReference>
<dbReference type="Proteomes" id="UP000272537">
    <property type="component" value="Unassembled WGS sequence"/>
</dbReference>
<evidence type="ECO:0000313" key="102">
    <source>
        <dbReference type="Proteomes" id="UP000549379"/>
    </source>
</evidence>
<dbReference type="EMBL" id="DAAJZA010000003">
    <property type="protein sequence ID" value="HAC1754771.1"/>
    <property type="molecule type" value="Genomic_DNA"/>
</dbReference>
<dbReference type="EMBL" id="DABJAN010000001">
    <property type="protein sequence ID" value="HAJ9592218.1"/>
    <property type="molecule type" value="Genomic_DNA"/>
</dbReference>
<dbReference type="EMBL" id="MJTJ01000019">
    <property type="protein sequence ID" value="OET48743.1"/>
    <property type="molecule type" value="Genomic_DNA"/>
</dbReference>
<keyword evidence="18" id="KW-0282">Flagellum</keyword>
<dbReference type="EMBL" id="AALGDA010000027">
    <property type="protein sequence ID" value="ECY9783211.1"/>
    <property type="molecule type" value="Genomic_DNA"/>
</dbReference>
<dbReference type="EMBL" id="AABBYJ010000001">
    <property type="protein sequence ID" value="EAG4329644.1"/>
    <property type="molecule type" value="Genomic_DNA"/>
</dbReference>
<organism evidence="18 71">
    <name type="scientific">Listeria monocytogenes</name>
    <dbReference type="NCBI Taxonomy" id="1639"/>
    <lineage>
        <taxon>Bacteria</taxon>
        <taxon>Bacillati</taxon>
        <taxon>Bacillota</taxon>
        <taxon>Bacilli</taxon>
        <taxon>Bacillales</taxon>
        <taxon>Listeriaceae</taxon>
        <taxon>Listeria</taxon>
    </lineage>
</organism>
<evidence type="ECO:0000313" key="84">
    <source>
        <dbReference type="Proteomes" id="UP000460224"/>
    </source>
</evidence>
<dbReference type="PANTHER" id="PTHR34653:SF1">
    <property type="entry name" value="FLAGELLAR HOOK-BASAL BODY COMPLEX PROTEIN FLIE"/>
    <property type="match status" value="1"/>
</dbReference>
<dbReference type="Proteomes" id="UP000427828">
    <property type="component" value="Unassembled WGS sequence"/>
</dbReference>
<dbReference type="Proteomes" id="UP000533021">
    <property type="component" value="Unassembled WGS sequence"/>
</dbReference>
<evidence type="ECO:0000313" key="12">
    <source>
        <dbReference type="EMBL" id="EAD3791673.1"/>
    </source>
</evidence>
<dbReference type="eggNOG" id="COG1677">
    <property type="taxonomic scope" value="Bacteria"/>
</dbReference>
<dbReference type="GO" id="GO:0009425">
    <property type="term" value="C:bacterial-type flagellum basal body"/>
    <property type="evidence" value="ECO:0007669"/>
    <property type="project" value="UniProtKB-SubCell"/>
</dbReference>
<dbReference type="GO" id="GO:0003774">
    <property type="term" value="F:cytoskeletal motor activity"/>
    <property type="evidence" value="ECO:0007669"/>
    <property type="project" value="InterPro"/>
</dbReference>
<dbReference type="Proteomes" id="UP000478704">
    <property type="component" value="Unassembled WGS sequence"/>
</dbReference>
<evidence type="ECO:0000313" key="28">
    <source>
        <dbReference type="EMBL" id="EAG9387969.1"/>
    </source>
</evidence>
<evidence type="ECO:0000313" key="40">
    <source>
        <dbReference type="EMBL" id="ECY6545629.1"/>
    </source>
</evidence>
<evidence type="ECO:0000313" key="51">
    <source>
        <dbReference type="EMBL" id="HAC0274114.1"/>
    </source>
</evidence>
<dbReference type="GO" id="GO:0005198">
    <property type="term" value="F:structural molecule activity"/>
    <property type="evidence" value="ECO:0007669"/>
    <property type="project" value="InterPro"/>
</dbReference>
<evidence type="ECO:0000313" key="104">
    <source>
        <dbReference type="Proteomes" id="UP000840197"/>
    </source>
</evidence>
<dbReference type="EMBL" id="DABXZF010000027">
    <property type="protein sequence ID" value="HAO5923106.1"/>
    <property type="molecule type" value="Genomic_DNA"/>
</dbReference>
<evidence type="ECO:0000313" key="11">
    <source>
        <dbReference type="EMBL" id="EAD1183975.1"/>
    </source>
</evidence>
<dbReference type="EMBL" id="AANCRK010000001">
    <property type="protein sequence ID" value="EDN7713783.1"/>
    <property type="molecule type" value="Genomic_DNA"/>
</dbReference>
<evidence type="ECO:0000313" key="52">
    <source>
        <dbReference type="EMBL" id="HAC1754771.1"/>
    </source>
</evidence>
<dbReference type="NCBIfam" id="NF002466">
    <property type="entry name" value="PRK01699.1"/>
    <property type="match status" value="1"/>
</dbReference>
<dbReference type="EMBL" id="AABAWE010000001">
    <property type="protein sequence ID" value="EAG2085997.1"/>
    <property type="molecule type" value="Genomic_DNA"/>
</dbReference>
<evidence type="ECO:0000313" key="99">
    <source>
        <dbReference type="Proteomes" id="UP000544530"/>
    </source>
</evidence>
<dbReference type="EMBL" id="AABDGJ010000003">
    <property type="protein sequence ID" value="EAG6990312.1"/>
    <property type="molecule type" value="Genomic_DNA"/>
</dbReference>
<evidence type="ECO:0000313" key="58">
    <source>
        <dbReference type="EMBL" id="OET48743.1"/>
    </source>
</evidence>
<dbReference type="Proteomes" id="UP000489121">
    <property type="component" value="Unassembled WGS sequence"/>
</dbReference>
<dbReference type="EMBL" id="AABBHO010000022">
    <property type="protein sequence ID" value="EAG2997334.1"/>
    <property type="molecule type" value="Genomic_DNA"/>
</dbReference>
<dbReference type="Proteomes" id="UP000525850">
    <property type="component" value="Unassembled WGS sequence"/>
</dbReference>
<dbReference type="Proteomes" id="UP000467347">
    <property type="component" value="Unassembled WGS sequence"/>
</dbReference>
<evidence type="ECO:0000313" key="96">
    <source>
        <dbReference type="Proteomes" id="UP000533021"/>
    </source>
</evidence>
<dbReference type="Proteomes" id="UP000389283">
    <property type="component" value="Unassembled WGS sequence"/>
</dbReference>
<dbReference type="Proteomes" id="UP000345329">
    <property type="component" value="Unassembled WGS sequence"/>
</dbReference>
<reference evidence="64 66" key="6">
    <citation type="submission" date="2018-06" db="EMBL/GenBank/DDBJ databases">
        <authorList>
            <consortium name="PulseNet: The National Subtyping Network for Foodborne Disease Surveillance"/>
            <person name="Tarr C.L."/>
            <person name="Trees E."/>
            <person name="Katz L.S."/>
            <person name="Carleton-Romer H.A."/>
            <person name="Stroika S."/>
            <person name="Kucerova Z."/>
            <person name="Roache K.F."/>
            <person name="Sabol A.L."/>
            <person name="Besser J."/>
            <person name="Gerner-Smidt P."/>
        </authorList>
    </citation>
    <scope>NUCLEOTIDE SEQUENCE [LARGE SCALE GENOMIC DNA]</scope>
    <source>
        <strain evidence="6 66">2015L-6227</strain>
        <strain evidence="16 64">PNUSAL000134</strain>
        <strain evidence="10 70">PNUSAL000910</strain>
        <strain evidence="18 71">PNUSAL002180</strain>
        <strain evidence="19 87">PNUSAL002298</strain>
        <strain evidence="34 69">PNUSAL004402</strain>
        <strain evidence="41 90">PNUSAL005692</strain>
    </source>
</reference>
<evidence type="ECO:0000313" key="66">
    <source>
        <dbReference type="Proteomes" id="UP000339309"/>
    </source>
</evidence>
<dbReference type="Proteomes" id="UP000843775">
    <property type="component" value="Unassembled WGS sequence"/>
</dbReference>
<evidence type="ECO:0000313" key="22">
    <source>
        <dbReference type="EMBL" id="EAG2514082.1"/>
    </source>
</evidence>
<dbReference type="Proteomes" id="UP000365297">
    <property type="component" value="Unassembled WGS sequence"/>
</dbReference>
<reference evidence="104 105" key="3">
    <citation type="journal article" date="2018" name="Genome Biol.">
        <title>SKESA: strategic k-mer extension for scrupulous assemblies.</title>
        <authorList>
            <person name="Souvorov A."/>
            <person name="Agarwala R."/>
            <person name="Lipman D.J."/>
        </authorList>
    </citation>
    <scope>NUCLEOTIDE SEQUENCE [LARGE SCALE GENOMIC DNA]</scope>
    <source>
        <strain evidence="46">09CEB371LM</strain>
        <strain evidence="53">2017-325981-023-01</strain>
        <strain evidence="49 107">CFIAFB20100120</strain>
        <strain evidence="48 104">CFIAFB20130012</strain>
        <strain evidence="51">CFIAFB20170037</strain>
        <strain evidence="50 105">CFIAFB20170045</strain>
        <strain evidence="52 106">DMG1500109</strain>
        <strain evidence="47">HPB3501</strain>
        <strain evidence="54">SFBRL218_S4</strain>
    </source>
</reference>
<dbReference type="Proteomes" id="UP000840039">
    <property type="component" value="Unassembled WGS sequence"/>
</dbReference>
<dbReference type="Proteomes" id="UP000840197">
    <property type="component" value="Unassembled WGS sequence"/>
</dbReference>
<dbReference type="EMBL" id="AAHZFN010000021">
    <property type="protein sequence ID" value="ECB9474809.1"/>
    <property type="molecule type" value="Genomic_DNA"/>
</dbReference>
<evidence type="ECO:0000313" key="65">
    <source>
        <dbReference type="Proteomes" id="UP000337746"/>
    </source>
</evidence>
<dbReference type="Proteomes" id="UP000540117">
    <property type="component" value="Unassembled WGS sequence"/>
</dbReference>
<dbReference type="EMBL" id="DAAEZQ010000004">
    <property type="protein sequence ID" value="HAA9722199.1"/>
    <property type="molecule type" value="Genomic_DNA"/>
</dbReference>
<dbReference type="EMBL" id="AABGHY010000001">
    <property type="protein sequence ID" value="EAH3292877.1"/>
    <property type="molecule type" value="Genomic_DNA"/>
</dbReference>
<evidence type="ECO:0000313" key="69">
    <source>
        <dbReference type="Proteomes" id="UP000350032"/>
    </source>
</evidence>
<dbReference type="AlphaFoldDB" id="A0A0B8RG15"/>
<evidence type="ECO:0000313" key="83">
    <source>
        <dbReference type="Proteomes" id="UP000455569"/>
    </source>
</evidence>
<reference evidence="56 99" key="11">
    <citation type="submission" date="2020-06" db="EMBL/GenBank/DDBJ databases">
        <title>Two Listeria outbreaks in Switzerland in 2018 and 2020.</title>
        <authorList>
            <person name="Stevens M.J.A."/>
            <person name="Bloemberg G."/>
            <person name="Nusch-Inderbinnen M."/>
            <person name="Stephan R."/>
        </authorList>
    </citation>
    <scope>NUCLEOTIDE SEQUENCE [LARGE SCALE GENOMIC DNA]</scope>
    <source>
        <strain evidence="56 99">N18-0707</strain>
    </source>
</reference>
<dbReference type="EMBL" id="QXLS01000001">
    <property type="protein sequence ID" value="RKA10981.1"/>
    <property type="molecule type" value="Genomic_DNA"/>
</dbReference>
<evidence type="ECO:0000313" key="32">
    <source>
        <dbReference type="EMBL" id="EAH4240938.1"/>
    </source>
</evidence>
<evidence type="ECO:0000313" key="70">
    <source>
        <dbReference type="Proteomes" id="UP000354255"/>
    </source>
</evidence>
<dbReference type="EMBL" id="QDAY01000001">
    <property type="protein sequence ID" value="KAA9453346.1"/>
    <property type="molecule type" value="Genomic_DNA"/>
</dbReference>
<dbReference type="Proteomes" id="UP000379076">
    <property type="component" value="Unassembled WGS sequence"/>
</dbReference>
<keyword evidence="18" id="KW-0966">Cell projection</keyword>
<proteinExistence type="inferred from homology"/>
<evidence type="ECO:0000313" key="59">
    <source>
        <dbReference type="EMBL" id="RKA10981.1"/>
    </source>
</evidence>
<dbReference type="Proteomes" id="UP000358545">
    <property type="component" value="Unassembled WGS sequence"/>
</dbReference>
<evidence type="ECO:0000313" key="55">
    <source>
        <dbReference type="EMBL" id="KAA9453346.1"/>
    </source>
</evidence>
<evidence type="ECO:0000313" key="92">
    <source>
        <dbReference type="Proteomes" id="UP000525850"/>
    </source>
</evidence>
<dbReference type="EMBL" id="AABGUK010000001">
    <property type="protein sequence ID" value="EAH4240938.1"/>
    <property type="molecule type" value="Genomic_DNA"/>
</dbReference>